<name>A0A438CIF8_VITVI</name>
<reference evidence="1 2" key="1">
    <citation type="journal article" date="2018" name="PLoS Genet.">
        <title>Population sequencing reveals clonal diversity and ancestral inbreeding in the grapevine cultivar Chardonnay.</title>
        <authorList>
            <person name="Roach M.J."/>
            <person name="Johnson D.L."/>
            <person name="Bohlmann J."/>
            <person name="van Vuuren H.J."/>
            <person name="Jones S.J."/>
            <person name="Pretorius I.S."/>
            <person name="Schmidt S.A."/>
            <person name="Borneman A.R."/>
        </authorList>
    </citation>
    <scope>NUCLEOTIDE SEQUENCE [LARGE SCALE GENOMIC DNA]</scope>
    <source>
        <strain evidence="2">cv. Chardonnay</strain>
        <tissue evidence="1">Leaf</tissue>
    </source>
</reference>
<proteinExistence type="predicted"/>
<gene>
    <name evidence="1" type="ORF">CK203_105285</name>
</gene>
<accession>A0A438CIF8</accession>
<evidence type="ECO:0000313" key="1">
    <source>
        <dbReference type="EMBL" id="RVW23001.1"/>
    </source>
</evidence>
<evidence type="ECO:0000313" key="2">
    <source>
        <dbReference type="Proteomes" id="UP000288805"/>
    </source>
</evidence>
<organism evidence="1 2">
    <name type="scientific">Vitis vinifera</name>
    <name type="common">Grape</name>
    <dbReference type="NCBI Taxonomy" id="29760"/>
    <lineage>
        <taxon>Eukaryota</taxon>
        <taxon>Viridiplantae</taxon>
        <taxon>Streptophyta</taxon>
        <taxon>Embryophyta</taxon>
        <taxon>Tracheophyta</taxon>
        <taxon>Spermatophyta</taxon>
        <taxon>Magnoliopsida</taxon>
        <taxon>eudicotyledons</taxon>
        <taxon>Gunneridae</taxon>
        <taxon>Pentapetalae</taxon>
        <taxon>rosids</taxon>
        <taxon>Vitales</taxon>
        <taxon>Vitaceae</taxon>
        <taxon>Viteae</taxon>
        <taxon>Vitis</taxon>
    </lineage>
</organism>
<dbReference type="EMBL" id="QGNW01002210">
    <property type="protein sequence ID" value="RVW23001.1"/>
    <property type="molecule type" value="Genomic_DNA"/>
</dbReference>
<sequence length="64" mass="6995">MKASRPQVKLDSLRFSIKKNTHVDPQKSKLSTFASPSAAGAIGGCLEILENESFDTSGNFWVPR</sequence>
<dbReference type="AlphaFoldDB" id="A0A438CIF8"/>
<comment type="caution">
    <text evidence="1">The sequence shown here is derived from an EMBL/GenBank/DDBJ whole genome shotgun (WGS) entry which is preliminary data.</text>
</comment>
<dbReference type="Proteomes" id="UP000288805">
    <property type="component" value="Unassembled WGS sequence"/>
</dbReference>
<protein>
    <submittedName>
        <fullName evidence="1">Uncharacterized protein</fullName>
    </submittedName>
</protein>